<dbReference type="EMBL" id="DRLI01000168">
    <property type="protein sequence ID" value="HHM02235.1"/>
    <property type="molecule type" value="Genomic_DNA"/>
</dbReference>
<sequence>MKNPINAKNILRRAVGQKELARAAAYIEAAIKKRVAQGTFLNPGASREYSPGHAAKRQKKGLPVGHVDLFFSGNMLDALKTDVLTGAEIALVVGYIDGKSESRAIELAGYHNVSGAGKNKIRRVFIGLTDAERQQVVKILKGK</sequence>
<reference evidence="1" key="1">
    <citation type="journal article" date="2020" name="mSystems">
        <title>Genome- and Community-Level Interaction Insights into Carbon Utilization and Element Cycling Functions of Hydrothermarchaeota in Hydrothermal Sediment.</title>
        <authorList>
            <person name="Zhou Z."/>
            <person name="Liu Y."/>
            <person name="Xu W."/>
            <person name="Pan J."/>
            <person name="Luo Z.H."/>
            <person name="Li M."/>
        </authorList>
    </citation>
    <scope>NUCLEOTIDE SEQUENCE [LARGE SCALE GENOMIC DNA]</scope>
    <source>
        <strain evidence="1">HyVt-460</strain>
    </source>
</reference>
<accession>A0A7V5RQF0</accession>
<organism evidence="1">
    <name type="scientific">Caldithrix abyssi</name>
    <dbReference type="NCBI Taxonomy" id="187145"/>
    <lineage>
        <taxon>Bacteria</taxon>
        <taxon>Pseudomonadati</taxon>
        <taxon>Calditrichota</taxon>
        <taxon>Calditrichia</taxon>
        <taxon>Calditrichales</taxon>
        <taxon>Calditrichaceae</taxon>
        <taxon>Caldithrix</taxon>
    </lineage>
</organism>
<protein>
    <recommendedName>
        <fullName evidence="2">Phage protein</fullName>
    </recommendedName>
</protein>
<dbReference type="Proteomes" id="UP000885771">
    <property type="component" value="Unassembled WGS sequence"/>
</dbReference>
<dbReference type="AlphaFoldDB" id="A0A7V5RQF0"/>
<comment type="caution">
    <text evidence="1">The sequence shown here is derived from an EMBL/GenBank/DDBJ whole genome shotgun (WGS) entry which is preliminary data.</text>
</comment>
<proteinExistence type="predicted"/>
<evidence type="ECO:0000313" key="1">
    <source>
        <dbReference type="EMBL" id="HHM02235.1"/>
    </source>
</evidence>
<evidence type="ECO:0008006" key="2">
    <source>
        <dbReference type="Google" id="ProtNLM"/>
    </source>
</evidence>
<gene>
    <name evidence="1" type="ORF">ENJ15_04425</name>
</gene>
<name>A0A7V5RQF0_CALAY</name>